<name>A0A975P6F5_9RHOB</name>
<dbReference type="GO" id="GO:0006635">
    <property type="term" value="P:fatty acid beta-oxidation"/>
    <property type="evidence" value="ECO:0007669"/>
    <property type="project" value="TreeGrafter"/>
</dbReference>
<dbReference type="KEGG" id="gfu:KM031_15845"/>
<reference evidence="9" key="1">
    <citation type="submission" date="2021-06" db="EMBL/GenBank/DDBJ databases">
        <title>Direct submission.</title>
        <authorList>
            <person name="Lee C.-S."/>
            <person name="Jin L."/>
        </authorList>
    </citation>
    <scope>NUCLEOTIDE SEQUENCE</scope>
    <source>
        <strain evidence="9">Con5</strain>
    </source>
</reference>
<gene>
    <name evidence="9" type="ORF">KM031_15845</name>
</gene>
<dbReference type="PANTHER" id="PTHR23309:SF49">
    <property type="entry name" value="PEROXISOMAL BIFUNCTIONAL ENZYME"/>
    <property type="match status" value="1"/>
</dbReference>
<dbReference type="Pfam" id="PF00378">
    <property type="entry name" value="ECH_1"/>
    <property type="match status" value="1"/>
</dbReference>
<dbReference type="GO" id="GO:0016853">
    <property type="term" value="F:isomerase activity"/>
    <property type="evidence" value="ECO:0007669"/>
    <property type="project" value="UniProtKB-KW"/>
</dbReference>
<dbReference type="InterPro" id="IPR006176">
    <property type="entry name" value="3-OHacyl-CoA_DH_NAD-bd"/>
</dbReference>
<dbReference type="InterPro" id="IPR029045">
    <property type="entry name" value="ClpP/crotonase-like_dom_sf"/>
</dbReference>
<accession>A0A975P6F5</accession>
<evidence type="ECO:0000256" key="4">
    <source>
        <dbReference type="ARBA" id="ARBA00023239"/>
    </source>
</evidence>
<dbReference type="Gene3D" id="3.90.226.10">
    <property type="entry name" value="2-enoyl-CoA Hydratase, Chain A, domain 1"/>
    <property type="match status" value="1"/>
</dbReference>
<dbReference type="InterPro" id="IPR008927">
    <property type="entry name" value="6-PGluconate_DH-like_C_sf"/>
</dbReference>
<keyword evidence="5" id="KW-0511">Multifunctional enzyme</keyword>
<dbReference type="GO" id="GO:0003857">
    <property type="term" value="F:(3S)-3-hydroxyacyl-CoA dehydrogenase (NAD+) activity"/>
    <property type="evidence" value="ECO:0007669"/>
    <property type="project" value="UniProtKB-EC"/>
</dbReference>
<proteinExistence type="inferred from homology"/>
<protein>
    <recommendedName>
        <fullName evidence="2">enoyl-CoA hydratase</fullName>
        <ecNumber evidence="2">4.2.1.17</ecNumber>
    </recommendedName>
</protein>
<comment type="similarity">
    <text evidence="1">In the N-terminal section; belongs to the enoyl-CoA hydratase/isomerase family.</text>
</comment>
<evidence type="ECO:0000256" key="7">
    <source>
        <dbReference type="RuleBase" id="RU003707"/>
    </source>
</evidence>
<evidence type="ECO:0000313" key="10">
    <source>
        <dbReference type="Proteomes" id="UP000679352"/>
    </source>
</evidence>
<dbReference type="GO" id="GO:0004300">
    <property type="term" value="F:enoyl-CoA hydratase activity"/>
    <property type="evidence" value="ECO:0007669"/>
    <property type="project" value="UniProtKB-EC"/>
</dbReference>
<evidence type="ECO:0000313" key="9">
    <source>
        <dbReference type="EMBL" id="QWK90267.1"/>
    </source>
</evidence>
<dbReference type="InterPro" id="IPR001753">
    <property type="entry name" value="Enoyl-CoA_hydra/iso"/>
</dbReference>
<organism evidence="9 10">
    <name type="scientific">Gemmobacter fulvus</name>
    <dbReference type="NCBI Taxonomy" id="2840474"/>
    <lineage>
        <taxon>Bacteria</taxon>
        <taxon>Pseudomonadati</taxon>
        <taxon>Pseudomonadota</taxon>
        <taxon>Alphaproteobacteria</taxon>
        <taxon>Rhodobacterales</taxon>
        <taxon>Paracoccaceae</taxon>
        <taxon>Gemmobacter</taxon>
    </lineage>
</organism>
<dbReference type="InterPro" id="IPR013328">
    <property type="entry name" value="6PGD_dom2"/>
</dbReference>
<dbReference type="Pfam" id="PF02737">
    <property type="entry name" value="3HCDH_N"/>
    <property type="match status" value="1"/>
</dbReference>
<dbReference type="InterPro" id="IPR018376">
    <property type="entry name" value="Enoyl-CoA_hyd/isom_CS"/>
</dbReference>
<dbReference type="CDD" id="cd06558">
    <property type="entry name" value="crotonase-like"/>
    <property type="match status" value="1"/>
</dbReference>
<evidence type="ECO:0000259" key="8">
    <source>
        <dbReference type="Pfam" id="PF02737"/>
    </source>
</evidence>
<dbReference type="RefSeq" id="WP_215504486.1">
    <property type="nucleotide sequence ID" value="NZ_CP076361.1"/>
</dbReference>
<feature type="domain" description="3-hydroxyacyl-CoA dehydrogenase NAD binding" evidence="8">
    <location>
        <begin position="297"/>
        <end position="375"/>
    </location>
</feature>
<dbReference type="InterPro" id="IPR036291">
    <property type="entry name" value="NAD(P)-bd_dom_sf"/>
</dbReference>
<dbReference type="SUPFAM" id="SSF48179">
    <property type="entry name" value="6-phosphogluconate dehydrogenase C-terminal domain-like"/>
    <property type="match status" value="1"/>
</dbReference>
<dbReference type="Gene3D" id="1.10.1040.10">
    <property type="entry name" value="N-(1-d-carboxylethyl)-l-norvaline Dehydrogenase, domain 2"/>
    <property type="match status" value="1"/>
</dbReference>
<keyword evidence="3" id="KW-0413">Isomerase</keyword>
<dbReference type="SUPFAM" id="SSF51735">
    <property type="entry name" value="NAD(P)-binding Rossmann-fold domains"/>
    <property type="match status" value="1"/>
</dbReference>
<comment type="catalytic activity">
    <reaction evidence="6">
        <text>a (3S)-3-hydroxyacyl-CoA + NAD(+) = a 3-oxoacyl-CoA + NADH + H(+)</text>
        <dbReference type="Rhea" id="RHEA:22432"/>
        <dbReference type="ChEBI" id="CHEBI:15378"/>
        <dbReference type="ChEBI" id="CHEBI:57318"/>
        <dbReference type="ChEBI" id="CHEBI:57540"/>
        <dbReference type="ChEBI" id="CHEBI:57945"/>
        <dbReference type="ChEBI" id="CHEBI:90726"/>
        <dbReference type="EC" id="1.1.1.35"/>
    </reaction>
</comment>
<sequence length="615" mass="62792">MDQQAGPLRQERHGAVLVLVIDAPPVNALGHALRAALWQAIEVAEADATVGAVLIRAAGRTFPAGADISEFGQPPRAPQLPDLCDRIEACPKPVLAAIHGTALGGGLELALAAHARIARADAMLGLPEVTLGILPGAGGTQRVPRLIGAEQALRLMLTGKPVPAAEALALGLLDGVVEDGLEVAALRLAEGLVGRRLTATRDRREGMRDGAAYQAAVAAARLAQAGARLPAGARIVDCVEAAQLLPIEQGMVFERAAFADLVATPEAAGLRHAFFAERAAARFPEAKAEARPVAQLGVIGAAGSDLALLALQAGCPVVLVEPNRPQLVEALERIAAAQETAVQEGRLTPAARDADWERLTPALGAAALADSDLVLVADAGLLAEAAEAAPPGAVLALTGRGALPDSPRASDMIGLRLVGGRLAELAVGPQTAPEAVATARAVARRLGLLCLRAAAPGGIAGRVMLAGRAAVTHLLAQGEAPARVAGALRGFGLPQLAPEAAAEAPETGASAGRIIAQVLSAMANEGARLLERGIAQRASDIDFALVAGLGFPRWQGGPMFWADQRGLLILRRDLAEWGQEAPEIWAMAPLIADLAAQGGHFADHAAQAGSGQKDA</sequence>
<evidence type="ECO:0000256" key="5">
    <source>
        <dbReference type="ARBA" id="ARBA00023268"/>
    </source>
</evidence>
<dbReference type="PROSITE" id="PS00166">
    <property type="entry name" value="ENOYL_COA_HYDRATASE"/>
    <property type="match status" value="1"/>
</dbReference>
<evidence type="ECO:0000256" key="3">
    <source>
        <dbReference type="ARBA" id="ARBA00023235"/>
    </source>
</evidence>
<evidence type="ECO:0000256" key="2">
    <source>
        <dbReference type="ARBA" id="ARBA00012076"/>
    </source>
</evidence>
<dbReference type="AlphaFoldDB" id="A0A975P6F5"/>
<dbReference type="EMBL" id="CP076361">
    <property type="protein sequence ID" value="QWK90267.1"/>
    <property type="molecule type" value="Genomic_DNA"/>
</dbReference>
<dbReference type="GO" id="GO:0070403">
    <property type="term" value="F:NAD+ binding"/>
    <property type="evidence" value="ECO:0007669"/>
    <property type="project" value="InterPro"/>
</dbReference>
<comment type="similarity">
    <text evidence="7">Belongs to the enoyl-CoA hydratase/isomerase family.</text>
</comment>
<dbReference type="SUPFAM" id="SSF52096">
    <property type="entry name" value="ClpP/crotonase"/>
    <property type="match status" value="1"/>
</dbReference>
<keyword evidence="4" id="KW-0456">Lyase</keyword>
<dbReference type="Gene3D" id="3.40.50.720">
    <property type="entry name" value="NAD(P)-binding Rossmann-like Domain"/>
    <property type="match status" value="1"/>
</dbReference>
<dbReference type="PANTHER" id="PTHR23309">
    <property type="entry name" value="3-HYDROXYACYL-COA DEHYROGENASE"/>
    <property type="match status" value="1"/>
</dbReference>
<dbReference type="Proteomes" id="UP000679352">
    <property type="component" value="Chromosome"/>
</dbReference>
<evidence type="ECO:0000256" key="6">
    <source>
        <dbReference type="ARBA" id="ARBA00049556"/>
    </source>
</evidence>
<dbReference type="EC" id="4.2.1.17" evidence="2"/>
<evidence type="ECO:0000256" key="1">
    <source>
        <dbReference type="ARBA" id="ARBA00008750"/>
    </source>
</evidence>
<keyword evidence="10" id="KW-1185">Reference proteome</keyword>